<evidence type="ECO:0000256" key="1">
    <source>
        <dbReference type="SAM" id="Phobius"/>
    </source>
</evidence>
<accession>A0A0C2JCA6</accession>
<dbReference type="AlphaFoldDB" id="A0A0C2JCA6"/>
<name>A0A0C2JCA6_THEKT</name>
<feature type="transmembrane region" description="Helical" evidence="1">
    <location>
        <begin position="12"/>
        <end position="33"/>
    </location>
</feature>
<keyword evidence="1" id="KW-0812">Transmembrane</keyword>
<sequence>MGSKPAVTRFKPWWDAGLDLMLIGMLMLVLMTWNRAHNLESGGIICLPLYENTENFGSATASYFQSRCHLESQVSKIGFYTYYVYIQWILILLCHISWLYIPSVNAKLEYYYEIFKEIVSNDPIFHYHPENYGLIPEIDYDAEAKKKLKIIHERITFILMDKKSLSLMYKRKSWLLTAIILSCLAFTGIDMATMDFGAANFECNLKEGQAKIKMPPAVCNFSPYMYNYGVAVLQLTFLFLMLILCLKAITWHFRTMIITKGNSSREAGVYSVYHKGLPGYEDLVFVIELFKLNFCDGNFSLSSIMYVLTSKYDRDTSAIVSYDSVNEVGTCQSSVPSFCEEFKMISFMLSEIGLKIKKMAQTPNTLIDYFETFRNLRFDDLGFIQSLREKIAFEIRDRIEYYMDIAKSEINFFSKTIWNDKSHNTFQLMKKVEKIVNEDEWPDHLILAALCNIFASKIVLISVDIPIVGDLFTSDVFEPYVDYYLNEPVFLAFVNPFYYFPTIEVDKGDLSAKIRRKDFAKSKRYRNQMRRKYFRK</sequence>
<comment type="caution">
    <text evidence="2">The sequence shown here is derived from an EMBL/GenBank/DDBJ whole genome shotgun (WGS) entry which is preliminary data.</text>
</comment>
<feature type="transmembrane region" description="Helical" evidence="1">
    <location>
        <begin position="82"/>
        <end position="101"/>
    </location>
</feature>
<reference evidence="2 3" key="1">
    <citation type="journal article" date="2014" name="Genome Biol. Evol.">
        <title>The genome of the myxosporean Thelohanellus kitauei shows adaptations to nutrient acquisition within its fish host.</title>
        <authorList>
            <person name="Yang Y."/>
            <person name="Xiong J."/>
            <person name="Zhou Z."/>
            <person name="Huo F."/>
            <person name="Miao W."/>
            <person name="Ran C."/>
            <person name="Liu Y."/>
            <person name="Zhang J."/>
            <person name="Feng J."/>
            <person name="Wang M."/>
            <person name="Wang M."/>
            <person name="Wang L."/>
            <person name="Yao B."/>
        </authorList>
    </citation>
    <scope>NUCLEOTIDE SEQUENCE [LARGE SCALE GENOMIC DNA]</scope>
    <source>
        <strain evidence="2">Wuqing</strain>
    </source>
</reference>
<gene>
    <name evidence="2" type="ORF">RF11_15266</name>
</gene>
<evidence type="ECO:0000313" key="2">
    <source>
        <dbReference type="EMBL" id="KII66798.1"/>
    </source>
</evidence>
<dbReference type="EMBL" id="JWZT01003445">
    <property type="protein sequence ID" value="KII66798.1"/>
    <property type="molecule type" value="Genomic_DNA"/>
</dbReference>
<feature type="transmembrane region" description="Helical" evidence="1">
    <location>
        <begin position="225"/>
        <end position="246"/>
    </location>
</feature>
<keyword evidence="1" id="KW-1133">Transmembrane helix</keyword>
<keyword evidence="1" id="KW-0472">Membrane</keyword>
<evidence type="ECO:0000313" key="3">
    <source>
        <dbReference type="Proteomes" id="UP000031668"/>
    </source>
</evidence>
<protein>
    <submittedName>
        <fullName evidence="2">Uncharacterized protein</fullName>
    </submittedName>
</protein>
<organism evidence="2 3">
    <name type="scientific">Thelohanellus kitauei</name>
    <name type="common">Myxosporean</name>
    <dbReference type="NCBI Taxonomy" id="669202"/>
    <lineage>
        <taxon>Eukaryota</taxon>
        <taxon>Metazoa</taxon>
        <taxon>Cnidaria</taxon>
        <taxon>Myxozoa</taxon>
        <taxon>Myxosporea</taxon>
        <taxon>Bivalvulida</taxon>
        <taxon>Platysporina</taxon>
        <taxon>Myxobolidae</taxon>
        <taxon>Thelohanellus</taxon>
    </lineage>
</organism>
<proteinExistence type="predicted"/>
<feature type="transmembrane region" description="Helical" evidence="1">
    <location>
        <begin position="173"/>
        <end position="192"/>
    </location>
</feature>
<dbReference type="Proteomes" id="UP000031668">
    <property type="component" value="Unassembled WGS sequence"/>
</dbReference>
<keyword evidence="3" id="KW-1185">Reference proteome</keyword>